<sequence length="115" mass="12733">MTAHTVQNNMAEFSDLYILGDDFDAILSILEEENDLENHFADSADEKRYINDTLARMPIAAAAAVFLTTLNSLHSSLTFTMELTAVNEISFIGIIEIVKNGAKLETQVTPPQSQR</sequence>
<organism evidence="1 2">
    <name type="scientific">Stylophora pistillata</name>
    <name type="common">Smooth cauliflower coral</name>
    <dbReference type="NCBI Taxonomy" id="50429"/>
    <lineage>
        <taxon>Eukaryota</taxon>
        <taxon>Metazoa</taxon>
        <taxon>Cnidaria</taxon>
        <taxon>Anthozoa</taxon>
        <taxon>Hexacorallia</taxon>
        <taxon>Scleractinia</taxon>
        <taxon>Astrocoeniina</taxon>
        <taxon>Pocilloporidae</taxon>
        <taxon>Stylophora</taxon>
    </lineage>
</organism>
<evidence type="ECO:0000313" key="2">
    <source>
        <dbReference type="Proteomes" id="UP000225706"/>
    </source>
</evidence>
<keyword evidence="2" id="KW-1185">Reference proteome</keyword>
<dbReference type="AlphaFoldDB" id="A0A2B4RT45"/>
<dbReference type="Proteomes" id="UP000225706">
    <property type="component" value="Unassembled WGS sequence"/>
</dbReference>
<reference evidence="2" key="1">
    <citation type="journal article" date="2017" name="bioRxiv">
        <title>Comparative analysis of the genomes of Stylophora pistillata and Acropora digitifera provides evidence for extensive differences between species of corals.</title>
        <authorList>
            <person name="Voolstra C.R."/>
            <person name="Li Y."/>
            <person name="Liew Y.J."/>
            <person name="Baumgarten S."/>
            <person name="Zoccola D."/>
            <person name="Flot J.-F."/>
            <person name="Tambutte S."/>
            <person name="Allemand D."/>
            <person name="Aranda M."/>
        </authorList>
    </citation>
    <scope>NUCLEOTIDE SEQUENCE [LARGE SCALE GENOMIC DNA]</scope>
</reference>
<proteinExistence type="predicted"/>
<protein>
    <submittedName>
        <fullName evidence="1">Uncharacterized protein</fullName>
    </submittedName>
</protein>
<dbReference type="EMBL" id="LSMT01000270">
    <property type="protein sequence ID" value="PFX21604.1"/>
    <property type="molecule type" value="Genomic_DNA"/>
</dbReference>
<accession>A0A2B4RT45</accession>
<name>A0A2B4RT45_STYPI</name>
<gene>
    <name evidence="1" type="ORF">AWC38_SpisGene13903</name>
</gene>
<comment type="caution">
    <text evidence="1">The sequence shown here is derived from an EMBL/GenBank/DDBJ whole genome shotgun (WGS) entry which is preliminary data.</text>
</comment>
<evidence type="ECO:0000313" key="1">
    <source>
        <dbReference type="EMBL" id="PFX21604.1"/>
    </source>
</evidence>